<dbReference type="OrthoDB" id="9808602at2"/>
<sequence length="344" mass="40275">MPKEYLLNKNIGKEGLDFVNQFCSLEKAIVLATQNIFNIESIESKQVAIINIERINDIKKLNSFLKKVNKKLKNDGVYVGCAETYMVRKNRLMKKFPKPLNHIYYFFDFLITRVLPKIWFTSRVYFYLSGGKGRVLSKTEVLGRLVYCGFGIAEVKQINNLLYFAVKKVNEPQYDAHKPKYGFFIKLPRIGKDSKIIKVYKLRTMHAYSEYIQKYVFEQNNLAEGGKLKNDFRIPTYGEKLRKYWIDELPMLINLLKGEMKIIGVRPLSAHYLSLYNPELVALRTQTKPGLLPPFYADSPKTLDEIMDSEKKYLLQYLKSPFKTDVKYFFKILHTIFIKGKRSS</sequence>
<evidence type="ECO:0000259" key="2">
    <source>
        <dbReference type="Pfam" id="PF02397"/>
    </source>
</evidence>
<evidence type="ECO:0000313" key="4">
    <source>
        <dbReference type="Proteomes" id="UP000220828"/>
    </source>
</evidence>
<dbReference type="Proteomes" id="UP000220828">
    <property type="component" value="Unassembled WGS sequence"/>
</dbReference>
<dbReference type="EMBL" id="PCMW01000068">
    <property type="protein sequence ID" value="PDS23151.1"/>
    <property type="molecule type" value="Genomic_DNA"/>
</dbReference>
<name>A0A2H3K9V0_9FLAO</name>
<accession>A0A2H3K9V0</accession>
<dbReference type="PANTHER" id="PTHR30576:SF0">
    <property type="entry name" value="UNDECAPRENYL-PHOSPHATE N-ACETYLGALACTOSAMINYL 1-PHOSPHATE TRANSFERASE-RELATED"/>
    <property type="match status" value="1"/>
</dbReference>
<dbReference type="AlphaFoldDB" id="A0A2H3K9V0"/>
<feature type="domain" description="Bacterial sugar transferase" evidence="2">
    <location>
        <begin position="183"/>
        <end position="335"/>
    </location>
</feature>
<evidence type="ECO:0000313" key="3">
    <source>
        <dbReference type="EMBL" id="PDS23151.1"/>
    </source>
</evidence>
<dbReference type="Pfam" id="PF02397">
    <property type="entry name" value="Bac_transf"/>
    <property type="match status" value="1"/>
</dbReference>
<organism evidence="3 4">
    <name type="scientific">Flavobacterium branchiophilum</name>
    <dbReference type="NCBI Taxonomy" id="55197"/>
    <lineage>
        <taxon>Bacteria</taxon>
        <taxon>Pseudomonadati</taxon>
        <taxon>Bacteroidota</taxon>
        <taxon>Flavobacteriia</taxon>
        <taxon>Flavobacteriales</taxon>
        <taxon>Flavobacteriaceae</taxon>
        <taxon>Flavobacterium</taxon>
    </lineage>
</organism>
<comment type="similarity">
    <text evidence="1">Belongs to the bacterial sugar transferase family.</text>
</comment>
<evidence type="ECO:0000256" key="1">
    <source>
        <dbReference type="ARBA" id="ARBA00006464"/>
    </source>
</evidence>
<dbReference type="GO" id="GO:0016780">
    <property type="term" value="F:phosphotransferase activity, for other substituted phosphate groups"/>
    <property type="evidence" value="ECO:0007669"/>
    <property type="project" value="TreeGrafter"/>
</dbReference>
<dbReference type="InterPro" id="IPR003362">
    <property type="entry name" value="Bact_transf"/>
</dbReference>
<proteinExistence type="inferred from homology"/>
<dbReference type="PANTHER" id="PTHR30576">
    <property type="entry name" value="COLANIC BIOSYNTHESIS UDP-GLUCOSE LIPID CARRIER TRANSFERASE"/>
    <property type="match status" value="1"/>
</dbReference>
<keyword evidence="3" id="KW-0808">Transferase</keyword>
<comment type="caution">
    <text evidence="3">The sequence shown here is derived from an EMBL/GenBank/DDBJ whole genome shotgun (WGS) entry which is preliminary data.</text>
</comment>
<reference evidence="3 4" key="1">
    <citation type="submission" date="2017-09" db="EMBL/GenBank/DDBJ databases">
        <title>Whole genomes of Flavobacteriaceae.</title>
        <authorList>
            <person name="Stine C."/>
            <person name="Li C."/>
            <person name="Tadesse D."/>
        </authorList>
    </citation>
    <scope>NUCLEOTIDE SEQUENCE [LARGE SCALE GENOMIC DNA]</scope>
    <source>
        <strain evidence="3 4">ATCC 35036</strain>
    </source>
</reference>
<protein>
    <submittedName>
        <fullName evidence="3">Sugar transferase</fullName>
    </submittedName>
</protein>
<gene>
    <name evidence="3" type="ORF">B0A77_11590</name>
</gene>
<dbReference type="RefSeq" id="WP_097554543.1">
    <property type="nucleotide sequence ID" value="NZ_PCMW01000068.1"/>
</dbReference>